<evidence type="ECO:0000313" key="3">
    <source>
        <dbReference type="Proteomes" id="UP000003527"/>
    </source>
</evidence>
<protein>
    <submittedName>
        <fullName evidence="2">Uncharacterized protein</fullName>
    </submittedName>
</protein>
<dbReference type="RefSeq" id="WP_009537669.1">
    <property type="nucleotide sequence ID" value="NZ_JH414506.1"/>
</dbReference>
<dbReference type="PATRIC" id="fig|796944.3.peg.523"/>
<keyword evidence="3" id="KW-1185">Reference proteome</keyword>
<organism evidence="2 3">
    <name type="scientific">Oribacterium asaccharolyticum ACB7</name>
    <dbReference type="NCBI Taxonomy" id="796944"/>
    <lineage>
        <taxon>Bacteria</taxon>
        <taxon>Bacillati</taxon>
        <taxon>Bacillota</taxon>
        <taxon>Clostridia</taxon>
        <taxon>Lachnospirales</taxon>
        <taxon>Lachnospiraceae</taxon>
        <taxon>Oribacterium</taxon>
    </lineage>
</organism>
<keyword evidence="1" id="KW-1133">Transmembrane helix</keyword>
<feature type="transmembrane region" description="Helical" evidence="1">
    <location>
        <begin position="64"/>
        <end position="88"/>
    </location>
</feature>
<evidence type="ECO:0000256" key="1">
    <source>
        <dbReference type="SAM" id="Phobius"/>
    </source>
</evidence>
<dbReference type="HOGENOM" id="CLU_2396767_0_0_9"/>
<keyword evidence="1" id="KW-0812">Transmembrane</keyword>
<comment type="caution">
    <text evidence="2">The sequence shown here is derived from an EMBL/GenBank/DDBJ whole genome shotgun (WGS) entry which is preliminary data.</text>
</comment>
<accession>G9WSD5</accession>
<sequence length="93" mass="10871">MNMILTLFVQILLWIWFLGCTITWRFGKRILVEGMGIQSAEFAMLCLYSIGLISYRFFQPTGKWILFTILVLWFTIQFFAIGITLSLVPPKEN</sequence>
<dbReference type="Proteomes" id="UP000003527">
    <property type="component" value="Unassembled WGS sequence"/>
</dbReference>
<dbReference type="EMBL" id="AFZD01000006">
    <property type="protein sequence ID" value="EHL13522.1"/>
    <property type="molecule type" value="Genomic_DNA"/>
</dbReference>
<keyword evidence="1" id="KW-0472">Membrane</keyword>
<evidence type="ECO:0000313" key="2">
    <source>
        <dbReference type="EMBL" id="EHL13522.1"/>
    </source>
</evidence>
<proteinExistence type="predicted"/>
<name>G9WSD5_9FIRM</name>
<reference evidence="2 3" key="1">
    <citation type="submission" date="2011-08" db="EMBL/GenBank/DDBJ databases">
        <title>The Genome Sequence of Oribacterium sp. ACB7.</title>
        <authorList>
            <consortium name="The Broad Institute Genome Sequencing Platform"/>
            <person name="Earl A."/>
            <person name="Ward D."/>
            <person name="Feldgarden M."/>
            <person name="Gevers D."/>
            <person name="Sizova M."/>
            <person name="Hazen A."/>
            <person name="Epstein S."/>
            <person name="Young S.K."/>
            <person name="Zeng Q."/>
            <person name="Gargeya S."/>
            <person name="Fitzgerald M."/>
            <person name="Haas B."/>
            <person name="Abouelleil A."/>
            <person name="Alvarado L."/>
            <person name="Arachchi H.M."/>
            <person name="Berlin A."/>
            <person name="Brown A."/>
            <person name="Chapman S.B."/>
            <person name="Chen Z."/>
            <person name="Dunbar C."/>
            <person name="Freedman E."/>
            <person name="Gearin G."/>
            <person name="Gellesch M."/>
            <person name="Goldberg J."/>
            <person name="Griggs A."/>
            <person name="Gujja S."/>
            <person name="Heiman D."/>
            <person name="Howarth C."/>
            <person name="Larson L."/>
            <person name="Lui A."/>
            <person name="MacDonald P.J.P."/>
            <person name="Montmayeur A."/>
            <person name="Murphy C."/>
            <person name="Neiman D."/>
            <person name="Pearson M."/>
            <person name="Priest M."/>
            <person name="Roberts A."/>
            <person name="Saif S."/>
            <person name="Shea T."/>
            <person name="Shenoy N."/>
            <person name="Sisk P."/>
            <person name="Stolte C."/>
            <person name="Sykes S."/>
            <person name="Wortman J."/>
            <person name="Nusbaum C."/>
            <person name="Birren B."/>
        </authorList>
    </citation>
    <scope>NUCLEOTIDE SEQUENCE [LARGE SCALE GENOMIC DNA]</scope>
    <source>
        <strain evidence="2 3">ACB7</strain>
    </source>
</reference>
<dbReference type="AlphaFoldDB" id="G9WSD5"/>
<gene>
    <name evidence="2" type="ORF">HMPREF9624_02001</name>
</gene>
<feature type="transmembrane region" description="Helical" evidence="1">
    <location>
        <begin position="39"/>
        <end position="58"/>
    </location>
</feature>
<feature type="transmembrane region" description="Helical" evidence="1">
    <location>
        <begin position="6"/>
        <end position="27"/>
    </location>
</feature>